<keyword evidence="2" id="KW-0479">Metal-binding</keyword>
<evidence type="ECO:0000259" key="6">
    <source>
        <dbReference type="Pfam" id="PF25275"/>
    </source>
</evidence>
<dbReference type="PANTHER" id="PTHR43498">
    <property type="entry name" value="FERREDOXIN:COB-COM HETERODISULFIDE REDUCTASE SUBUNIT A"/>
    <property type="match status" value="1"/>
</dbReference>
<protein>
    <submittedName>
        <fullName evidence="7">Xanthan lyase</fullName>
    </submittedName>
</protein>
<dbReference type="PANTHER" id="PTHR43498:SF1">
    <property type="entry name" value="COB--COM HETERODISULFIDE REDUCTASE IRON-SULFUR SUBUNIT A"/>
    <property type="match status" value="1"/>
</dbReference>
<comment type="caution">
    <text evidence="7">The sequence shown here is derived from an EMBL/GenBank/DDBJ whole genome shotgun (WGS) entry which is preliminary data.</text>
</comment>
<proteinExistence type="predicted"/>
<keyword evidence="1" id="KW-0004">4Fe-4S</keyword>
<accession>A0ABR9TCY8</accession>
<name>A0ABR9TCY8_9SPHI</name>
<dbReference type="InterPro" id="IPR033803">
    <property type="entry name" value="CBD-like_Golvesin-Xly"/>
</dbReference>
<evidence type="ECO:0000313" key="7">
    <source>
        <dbReference type="EMBL" id="MBE8723194.1"/>
    </source>
</evidence>
<dbReference type="InterPro" id="IPR036188">
    <property type="entry name" value="FAD/NAD-bd_sf"/>
</dbReference>
<organism evidence="7 8">
    <name type="scientific">Sphingobacterium pedocola</name>
    <dbReference type="NCBI Taxonomy" id="2082722"/>
    <lineage>
        <taxon>Bacteria</taxon>
        <taxon>Pseudomonadati</taxon>
        <taxon>Bacteroidota</taxon>
        <taxon>Sphingobacteriia</taxon>
        <taxon>Sphingobacteriales</taxon>
        <taxon>Sphingobacteriaceae</taxon>
        <taxon>Sphingobacterium</taxon>
    </lineage>
</organism>
<evidence type="ECO:0000256" key="3">
    <source>
        <dbReference type="ARBA" id="ARBA00023002"/>
    </source>
</evidence>
<sequence length="667" mass="73863">MIKFKIFFAAMFVFCWAYGVQSQTKQYDLCIYGGTSAGVVAAYTAAKAGKSVILVDPGHRLGGLSSGGLGHTDIGNKYVVSGLALDFYRKIGKHYNTFEQWIFEPKVAEAIFNQYMEDCGAEMRLGQLLLDVERVGTKITQAHFRSTENTETPPLTVIAKMYMDCTYEGDLFAAAGVSYHVGREDNRVYGETLNGVQLMDGHQFPNGIDPYVKRGDSSSGLLWGIRDGELLADGTGDKKVQAYNYRITLTNVPENRIPIAEPDNYDPARYELLKRQKEIQPWKGLNDVFIWSGMPNGKTDINNRNGFSTDMIGMNWDYPEANYARRREIIKAHEDYTKGLLYFVGNDPSIPEFIREEMQKWGYPKDEYVNDGHWSPQLYIREARRMVGELVMTQHHCQGKEVVNDEVGYAAYTMDSHNCDRLVINGMVKNEGNVEVGGFPPFPISYRAIVPKRDEVTNLLVPVCLSASHIAFGSIRMEPVFMVLGQSAAVAACLAIDQGIDVQSVGVSEIKAVLASNPKADQRQSDILISSSDVDAVQFTGNWNQGSNDGYGRSYVEADSKDGQSTAKFTAASLPAGSYDVYTYFPKSDKSSQLFTYSIYDGKTSDEKQLDLSRVEIKGQTSSTWVPLGSSVVIDGDKPAFVEISTKGANGIVAANAVLFVPTDDQR</sequence>
<dbReference type="InterPro" id="IPR039650">
    <property type="entry name" value="HdrA-like"/>
</dbReference>
<evidence type="ECO:0000256" key="1">
    <source>
        <dbReference type="ARBA" id="ARBA00022485"/>
    </source>
</evidence>
<feature type="domain" description="Golvesin/Xly CBD-like" evidence="6">
    <location>
        <begin position="528"/>
        <end position="661"/>
    </location>
</feature>
<evidence type="ECO:0000313" key="8">
    <source>
        <dbReference type="Proteomes" id="UP000618319"/>
    </source>
</evidence>
<keyword evidence="7" id="KW-0456">Lyase</keyword>
<dbReference type="Pfam" id="PF25275">
    <property type="entry name" value="Golvesin_C"/>
    <property type="match status" value="1"/>
</dbReference>
<dbReference type="SUPFAM" id="SSF51905">
    <property type="entry name" value="FAD/NAD(P)-binding domain"/>
    <property type="match status" value="2"/>
</dbReference>
<keyword evidence="3" id="KW-0560">Oxidoreductase</keyword>
<dbReference type="Gene3D" id="3.50.50.60">
    <property type="entry name" value="FAD/NAD(P)-binding domain"/>
    <property type="match status" value="1"/>
</dbReference>
<dbReference type="EMBL" id="PSKQ01000027">
    <property type="protein sequence ID" value="MBE8723194.1"/>
    <property type="molecule type" value="Genomic_DNA"/>
</dbReference>
<dbReference type="GO" id="GO:0016829">
    <property type="term" value="F:lyase activity"/>
    <property type="evidence" value="ECO:0007669"/>
    <property type="project" value="UniProtKB-KW"/>
</dbReference>
<dbReference type="Proteomes" id="UP000618319">
    <property type="component" value="Unassembled WGS sequence"/>
</dbReference>
<evidence type="ECO:0000256" key="4">
    <source>
        <dbReference type="ARBA" id="ARBA00023004"/>
    </source>
</evidence>
<keyword evidence="4" id="KW-0408">Iron</keyword>
<reference evidence="7 8" key="1">
    <citation type="submission" date="2018-02" db="EMBL/GenBank/DDBJ databases">
        <title>Sphingobacterium KA21.</title>
        <authorList>
            <person name="Vasarhelyi B.M."/>
            <person name="Deshmukh S."/>
            <person name="Balint B."/>
            <person name="Kukolya J."/>
        </authorList>
    </citation>
    <scope>NUCLEOTIDE SEQUENCE [LARGE SCALE GENOMIC DNA]</scope>
    <source>
        <strain evidence="7 8">Ka21</strain>
    </source>
</reference>
<dbReference type="Pfam" id="PF12831">
    <property type="entry name" value="FAD_oxidored"/>
    <property type="match status" value="1"/>
</dbReference>
<evidence type="ECO:0000256" key="5">
    <source>
        <dbReference type="ARBA" id="ARBA00023014"/>
    </source>
</evidence>
<gene>
    <name evidence="7" type="ORF">C4F40_20945</name>
</gene>
<keyword evidence="5" id="KW-0411">Iron-sulfur</keyword>
<evidence type="ECO:0000256" key="2">
    <source>
        <dbReference type="ARBA" id="ARBA00022723"/>
    </source>
</evidence>
<keyword evidence="8" id="KW-1185">Reference proteome</keyword>